<dbReference type="Gene3D" id="3.20.20.80">
    <property type="entry name" value="Glycosidases"/>
    <property type="match status" value="1"/>
</dbReference>
<evidence type="ECO:0000313" key="5">
    <source>
        <dbReference type="Proteomes" id="UP000713596"/>
    </source>
</evidence>
<dbReference type="PANTHER" id="PTHR43405:SF1">
    <property type="entry name" value="GLYCOSYL HYDROLASE DIGH"/>
    <property type="match status" value="1"/>
</dbReference>
<evidence type="ECO:0000256" key="1">
    <source>
        <dbReference type="ARBA" id="ARBA00022729"/>
    </source>
</evidence>
<proteinExistence type="predicted"/>
<comment type="caution">
    <text evidence="4">The sequence shown here is derived from an EMBL/GenBank/DDBJ whole genome shotgun (WGS) entry which is preliminary data.</text>
</comment>
<dbReference type="AlphaFoldDB" id="A0A948T378"/>
<evidence type="ECO:0000256" key="2">
    <source>
        <dbReference type="SAM" id="SignalP"/>
    </source>
</evidence>
<feature type="chain" id="PRO_5039466518" evidence="2">
    <location>
        <begin position="22"/>
        <end position="409"/>
    </location>
</feature>
<sequence>MKRWIGLVLACLLMLAGCGTPGSGTPQTGQMLEYPMEHSAYPGREYRAVWVSYLEWMRFDFSNEEAFRQQCQELAQRCKALGLNTVLAQVRPFGDALYPSQWFPWSHLCTGTQGQNPGFDPLLVLEQEVHGAGLELEAWVNPYRVKGPTGVPELSEQSLASQYPHLVKETEQGIYLNPASQEARDLIVKGVEELLEHYQLEGIHFDDYFYPTTDPEFDKEEYAQQGGGLSLEEWRKQNVNQLVQQVYTAIKARWPEVRFGISPTGNIENNYDIQYSDVKLWLSEPGYVDYLMPQIYWGFGYTTSNGDTQYGFQQLVQRWAELPRSEQVQLYVGLGAYRIGEGDGGSNVDSVSQWQKGNQLAAQVEHLRTSRMQGYGLYRYDSLFFNTVWSELCGLEQENLATCNQVSGE</sequence>
<protein>
    <submittedName>
        <fullName evidence="4">Family 10 glycosylhydrolase</fullName>
    </submittedName>
</protein>
<dbReference type="PANTHER" id="PTHR43405">
    <property type="entry name" value="GLYCOSYL HYDROLASE DIGH"/>
    <property type="match status" value="1"/>
</dbReference>
<gene>
    <name evidence="4" type="ORF">H9882_06810</name>
</gene>
<dbReference type="InterPro" id="IPR017853">
    <property type="entry name" value="GH"/>
</dbReference>
<organism evidence="4 5">
    <name type="scientific">Candidatus Allofournierella pullistercoris</name>
    <dbReference type="NCBI Taxonomy" id="2838597"/>
    <lineage>
        <taxon>Bacteria</taxon>
        <taxon>Bacillati</taxon>
        <taxon>Bacillota</taxon>
        <taxon>Clostridia</taxon>
        <taxon>Eubacteriales</taxon>
        <taxon>Oscillospiraceae</taxon>
        <taxon>Allofournierella</taxon>
    </lineage>
</organism>
<reference evidence="4" key="1">
    <citation type="journal article" date="2021" name="PeerJ">
        <title>Extensive microbial diversity within the chicken gut microbiome revealed by metagenomics and culture.</title>
        <authorList>
            <person name="Gilroy R."/>
            <person name="Ravi A."/>
            <person name="Getino M."/>
            <person name="Pursley I."/>
            <person name="Horton D.L."/>
            <person name="Alikhan N.F."/>
            <person name="Baker D."/>
            <person name="Gharbi K."/>
            <person name="Hall N."/>
            <person name="Watson M."/>
            <person name="Adriaenssens E.M."/>
            <person name="Foster-Nyarko E."/>
            <person name="Jarju S."/>
            <person name="Secka A."/>
            <person name="Antonio M."/>
            <person name="Oren A."/>
            <person name="Chaudhuri R.R."/>
            <person name="La Ragione R."/>
            <person name="Hildebrand F."/>
            <person name="Pallen M.J."/>
        </authorList>
    </citation>
    <scope>NUCLEOTIDE SEQUENCE</scope>
    <source>
        <strain evidence="4">B5_2728</strain>
    </source>
</reference>
<dbReference type="InterPro" id="IPR003790">
    <property type="entry name" value="GHL10"/>
</dbReference>
<keyword evidence="1 2" id="KW-0732">Signal</keyword>
<accession>A0A948T378</accession>
<dbReference type="InterPro" id="IPR052177">
    <property type="entry name" value="Divisome_Glycosyl_Hydrolase"/>
</dbReference>
<feature type="domain" description="Glycosyl hydrolase-like 10" evidence="3">
    <location>
        <begin position="46"/>
        <end position="341"/>
    </location>
</feature>
<dbReference type="EMBL" id="JAHLFP010000059">
    <property type="protein sequence ID" value="MBU3806583.1"/>
    <property type="molecule type" value="Genomic_DNA"/>
</dbReference>
<dbReference type="SUPFAM" id="SSF51445">
    <property type="entry name" value="(Trans)glycosidases"/>
    <property type="match status" value="1"/>
</dbReference>
<dbReference type="Pfam" id="PF02638">
    <property type="entry name" value="GHL10"/>
    <property type="match status" value="1"/>
</dbReference>
<feature type="signal peptide" evidence="2">
    <location>
        <begin position="1"/>
        <end position="21"/>
    </location>
</feature>
<evidence type="ECO:0000313" key="4">
    <source>
        <dbReference type="EMBL" id="MBU3806583.1"/>
    </source>
</evidence>
<dbReference type="Proteomes" id="UP000713596">
    <property type="component" value="Unassembled WGS sequence"/>
</dbReference>
<evidence type="ECO:0000259" key="3">
    <source>
        <dbReference type="Pfam" id="PF02638"/>
    </source>
</evidence>
<name>A0A948T378_9FIRM</name>
<reference evidence="4" key="2">
    <citation type="submission" date="2021-04" db="EMBL/GenBank/DDBJ databases">
        <authorList>
            <person name="Gilroy R."/>
        </authorList>
    </citation>
    <scope>NUCLEOTIDE SEQUENCE</scope>
    <source>
        <strain evidence="4">B5_2728</strain>
    </source>
</reference>
<dbReference type="PROSITE" id="PS51257">
    <property type="entry name" value="PROKAR_LIPOPROTEIN"/>
    <property type="match status" value="1"/>
</dbReference>